<dbReference type="InterPro" id="IPR009078">
    <property type="entry name" value="Ferritin-like_SF"/>
</dbReference>
<dbReference type="PROSITE" id="PS50905">
    <property type="entry name" value="FERRITIN_LIKE"/>
    <property type="match status" value="1"/>
</dbReference>
<reference evidence="3 4" key="1">
    <citation type="journal article" date="2021" name="Sci. Rep.">
        <title>The distribution of antibiotic resistance genes in chicken gut microbiota commensals.</title>
        <authorList>
            <person name="Juricova H."/>
            <person name="Matiasovicova J."/>
            <person name="Kubasova T."/>
            <person name="Cejkova D."/>
            <person name="Rychlik I."/>
        </authorList>
    </citation>
    <scope>NUCLEOTIDE SEQUENCE [LARGE SCALE GENOMIC DNA]</scope>
    <source>
        <strain evidence="3 4">An564</strain>
    </source>
</reference>
<name>A0ABS2GNZ2_9FIRM</name>
<comment type="caution">
    <text evidence="3">The sequence shown here is derived from an EMBL/GenBank/DDBJ whole genome shotgun (WGS) entry which is preliminary data.</text>
</comment>
<dbReference type="Gene3D" id="1.20.1260.10">
    <property type="match status" value="1"/>
</dbReference>
<dbReference type="InterPro" id="IPR003251">
    <property type="entry name" value="Rr_diiron-bd_dom"/>
</dbReference>
<evidence type="ECO:0000313" key="4">
    <source>
        <dbReference type="Proteomes" id="UP000724149"/>
    </source>
</evidence>
<dbReference type="CDD" id="cd01041">
    <property type="entry name" value="Rubrerythrin"/>
    <property type="match status" value="1"/>
</dbReference>
<dbReference type="EMBL" id="JACSNR010000004">
    <property type="protein sequence ID" value="MBM6923124.1"/>
    <property type="molecule type" value="Genomic_DNA"/>
</dbReference>
<evidence type="ECO:0000256" key="1">
    <source>
        <dbReference type="ARBA" id="ARBA00001965"/>
    </source>
</evidence>
<dbReference type="SUPFAM" id="SSF47240">
    <property type="entry name" value="Ferritin-like"/>
    <property type="match status" value="1"/>
</dbReference>
<feature type="domain" description="Ferritin-like diiron" evidence="2">
    <location>
        <begin position="2"/>
        <end position="132"/>
    </location>
</feature>
<dbReference type="SUPFAM" id="SSF57802">
    <property type="entry name" value="Rubredoxin-like"/>
    <property type="match status" value="1"/>
</dbReference>
<accession>A0ABS2GNZ2</accession>
<dbReference type="PANTHER" id="PTHR43865:SF1">
    <property type="entry name" value="RUBRERYTHRIN-RELATED"/>
    <property type="match status" value="1"/>
</dbReference>
<evidence type="ECO:0000313" key="3">
    <source>
        <dbReference type="EMBL" id="MBM6923124.1"/>
    </source>
</evidence>
<organism evidence="3 4">
    <name type="scientific">Hydrogenoanaerobacterium saccharovorans</name>
    <dbReference type="NCBI Taxonomy" id="474960"/>
    <lineage>
        <taxon>Bacteria</taxon>
        <taxon>Bacillati</taxon>
        <taxon>Bacillota</taxon>
        <taxon>Clostridia</taxon>
        <taxon>Eubacteriales</taxon>
        <taxon>Oscillospiraceae</taxon>
        <taxon>Hydrogenoanaerobacterium</taxon>
    </lineage>
</organism>
<dbReference type="InterPro" id="IPR012347">
    <property type="entry name" value="Ferritin-like"/>
</dbReference>
<dbReference type="RefSeq" id="WP_204720386.1">
    <property type="nucleotide sequence ID" value="NZ_JACSNR010000004.1"/>
</dbReference>
<dbReference type="Proteomes" id="UP000724149">
    <property type="component" value="Unassembled WGS sequence"/>
</dbReference>
<gene>
    <name evidence="3" type="ORF">H9X81_05380</name>
</gene>
<dbReference type="Pfam" id="PF02915">
    <property type="entry name" value="Rubrerythrin"/>
    <property type="match status" value="1"/>
</dbReference>
<dbReference type="InterPro" id="IPR052364">
    <property type="entry name" value="Rubrerythrin"/>
</dbReference>
<evidence type="ECO:0000259" key="2">
    <source>
        <dbReference type="PROSITE" id="PS50905"/>
    </source>
</evidence>
<protein>
    <submittedName>
        <fullName evidence="3">Rubrerythrin</fullName>
    </submittedName>
</protein>
<sequence>MELKGSRTEQNLLNAFSGESMARNKYLFFAEKAKQENHPEIAELFEKMAQNEGMHGKLLYHYLKGVGGTAENLREAVDGEYGEWSRMYPEFARIAREEGFEAIGKLFDEITKIERDHEGRFLMALAKLHNPSVDTSKPEAAPKNSGGKHMVTVSGYRCMFCGATYEHRPDVCPVCQAIGSFESTTIQKEMED</sequence>
<proteinExistence type="predicted"/>
<comment type="cofactor">
    <cofactor evidence="1">
        <name>Fe(3+)</name>
        <dbReference type="ChEBI" id="CHEBI:29034"/>
    </cofactor>
</comment>
<dbReference type="InterPro" id="IPR009040">
    <property type="entry name" value="Ferritin-like_diiron"/>
</dbReference>
<keyword evidence="4" id="KW-1185">Reference proteome</keyword>
<dbReference type="PANTHER" id="PTHR43865">
    <property type="entry name" value="RUBRERYTHRIN-RELATED"/>
    <property type="match status" value="1"/>
</dbReference>